<proteinExistence type="predicted"/>
<organism evidence="3 4">
    <name type="scientific">Natrialba swarupiae</name>
    <dbReference type="NCBI Taxonomy" id="2448032"/>
    <lineage>
        <taxon>Archaea</taxon>
        <taxon>Methanobacteriati</taxon>
        <taxon>Methanobacteriota</taxon>
        <taxon>Stenosarchaea group</taxon>
        <taxon>Halobacteria</taxon>
        <taxon>Halobacteriales</taxon>
        <taxon>Natrialbaceae</taxon>
        <taxon>Natrialba</taxon>
    </lineage>
</organism>
<sequence>MCLSRILSARISNDRGFIYRRRSDGMDPSHSPGRRRTRGSATRLECVERRLEAAEIRLERLQNTLDGLARSSGVSIGCPCNRCGRSYVLIEGGRIRCPECRFSQSV</sequence>
<dbReference type="Proteomes" id="UP000324104">
    <property type="component" value="Unassembled WGS sequence"/>
</dbReference>
<gene>
    <name evidence="3" type="ORF">FYC77_12775</name>
</gene>
<evidence type="ECO:0000313" key="3">
    <source>
        <dbReference type="EMBL" id="TYT61558.1"/>
    </source>
</evidence>
<feature type="region of interest" description="Disordered" evidence="2">
    <location>
        <begin position="21"/>
        <end position="40"/>
    </location>
</feature>
<evidence type="ECO:0000256" key="1">
    <source>
        <dbReference type="SAM" id="Coils"/>
    </source>
</evidence>
<comment type="caution">
    <text evidence="3">The sequence shown here is derived from an EMBL/GenBank/DDBJ whole genome shotgun (WGS) entry which is preliminary data.</text>
</comment>
<keyword evidence="4" id="KW-1185">Reference proteome</keyword>
<keyword evidence="1" id="KW-0175">Coiled coil</keyword>
<protein>
    <submittedName>
        <fullName evidence="3">Uncharacterized protein</fullName>
    </submittedName>
</protein>
<reference evidence="3 4" key="1">
    <citation type="submission" date="2019-08" db="EMBL/GenBank/DDBJ databases">
        <title>Archaea genome.</title>
        <authorList>
            <person name="Kajale S."/>
            <person name="Shouche Y."/>
            <person name="Deshpande N."/>
            <person name="Sharma A."/>
        </authorList>
    </citation>
    <scope>NUCLEOTIDE SEQUENCE [LARGE SCALE GENOMIC DNA]</scope>
    <source>
        <strain evidence="3 4">ESP3B_9</strain>
    </source>
</reference>
<evidence type="ECO:0000256" key="2">
    <source>
        <dbReference type="SAM" id="MobiDB-lite"/>
    </source>
</evidence>
<name>A0A5D5AI77_9EURY</name>
<dbReference type="EMBL" id="VTAW01000016">
    <property type="protein sequence ID" value="TYT61558.1"/>
    <property type="molecule type" value="Genomic_DNA"/>
</dbReference>
<dbReference type="AlphaFoldDB" id="A0A5D5AI77"/>
<feature type="coiled-coil region" evidence="1">
    <location>
        <begin position="44"/>
        <end position="71"/>
    </location>
</feature>
<evidence type="ECO:0000313" key="4">
    <source>
        <dbReference type="Proteomes" id="UP000324104"/>
    </source>
</evidence>
<accession>A0A5D5AI77</accession>